<keyword evidence="2" id="KW-1185">Reference proteome</keyword>
<sequence length="267" mass="28797">MNQGMKVAVRSGGDLGTAIIHKLHRSGFRVLVLETDSPLAIRREVAFSEAVSEGKALVEGIEAQRIDEIDDIQKLWEKGIIPVLVDAKADILTTLSFDVVVDAIMEKRKSGTHRKMAPITIAIGPGFVAGRDVDIVIETNRGHNLGRLIFEGGAEPDTGSPGDIMGMTDQRVIRAPKEGVLKAIKKIGDLVKSGEKIAEVEGVPVITEIDGVLRGLIKDGTHVPKSLKIADVDPRGKLEYCYTISEKARNIAGGVLEAILLMKNQLN</sequence>
<evidence type="ECO:0000313" key="1">
    <source>
        <dbReference type="EMBL" id="SFI02030.1"/>
    </source>
</evidence>
<dbReference type="EMBL" id="FOQA01000005">
    <property type="protein sequence ID" value="SFI02030.1"/>
    <property type="molecule type" value="Genomic_DNA"/>
</dbReference>
<dbReference type="InterPro" id="IPR017695">
    <property type="entry name" value="Se-dep_Mo_hydrolase_YqeB"/>
</dbReference>
<gene>
    <name evidence="1" type="ORF">SAMN05192551_105154</name>
</gene>
<reference evidence="2" key="1">
    <citation type="submission" date="2016-10" db="EMBL/GenBank/DDBJ databases">
        <authorList>
            <person name="Varghese N."/>
            <person name="Submissions S."/>
        </authorList>
    </citation>
    <scope>NUCLEOTIDE SEQUENCE [LARGE SCALE GENOMIC DNA]</scope>
    <source>
        <strain evidence="2">Z-7934</strain>
    </source>
</reference>
<dbReference type="STRING" id="69895.SAMN05192551_105154"/>
<name>A0A1I3ET38_9FIRM</name>
<evidence type="ECO:0000313" key="2">
    <source>
        <dbReference type="Proteomes" id="UP000199287"/>
    </source>
</evidence>
<dbReference type="Proteomes" id="UP000199287">
    <property type="component" value="Unassembled WGS sequence"/>
</dbReference>
<dbReference type="AlphaFoldDB" id="A0A1I3ET38"/>
<protein>
    <submittedName>
        <fullName evidence="1">Xanthine dehydrogenase accessory factor</fullName>
    </submittedName>
</protein>
<dbReference type="NCBIfam" id="TIGR03309">
    <property type="entry name" value="matur_yqeB"/>
    <property type="match status" value="1"/>
</dbReference>
<accession>A0A1I3ET38</accession>
<proteinExistence type="predicted"/>
<dbReference type="RefSeq" id="WP_093372111.1">
    <property type="nucleotide sequence ID" value="NZ_FOQA01000005.1"/>
</dbReference>
<dbReference type="OrthoDB" id="9815497at2"/>
<organism evidence="1 2">
    <name type="scientific">Tindallia magadiensis</name>
    <dbReference type="NCBI Taxonomy" id="69895"/>
    <lineage>
        <taxon>Bacteria</taxon>
        <taxon>Bacillati</taxon>
        <taxon>Bacillota</taxon>
        <taxon>Clostridia</taxon>
        <taxon>Peptostreptococcales</taxon>
        <taxon>Tindalliaceae</taxon>
        <taxon>Tindallia</taxon>
    </lineage>
</organism>